<gene>
    <name evidence="2" type="ORF">D9619_006766</name>
</gene>
<dbReference type="Proteomes" id="UP000567179">
    <property type="component" value="Unassembled WGS sequence"/>
</dbReference>
<dbReference type="PANTHER" id="PTHR44167:SF24">
    <property type="entry name" value="SERINE_THREONINE-PROTEIN KINASE CHK2"/>
    <property type="match status" value="1"/>
</dbReference>
<dbReference type="GO" id="GO:0005634">
    <property type="term" value="C:nucleus"/>
    <property type="evidence" value="ECO:0007669"/>
    <property type="project" value="TreeGrafter"/>
</dbReference>
<dbReference type="Pfam" id="PF00069">
    <property type="entry name" value="Pkinase"/>
    <property type="match status" value="1"/>
</dbReference>
<evidence type="ECO:0000313" key="2">
    <source>
        <dbReference type="EMBL" id="KAF5316324.1"/>
    </source>
</evidence>
<dbReference type="PANTHER" id="PTHR44167">
    <property type="entry name" value="OVARIAN-SPECIFIC SERINE/THREONINE-PROTEIN KINASE LOK-RELATED"/>
    <property type="match status" value="1"/>
</dbReference>
<dbReference type="InterPro" id="IPR000719">
    <property type="entry name" value="Prot_kinase_dom"/>
</dbReference>
<proteinExistence type="predicted"/>
<protein>
    <recommendedName>
        <fullName evidence="1">Protein kinase domain-containing protein</fullName>
    </recommendedName>
</protein>
<name>A0A8H5B407_9AGAR</name>
<evidence type="ECO:0000259" key="1">
    <source>
        <dbReference type="PROSITE" id="PS50011"/>
    </source>
</evidence>
<dbReference type="InterPro" id="IPR011009">
    <property type="entry name" value="Kinase-like_dom_sf"/>
</dbReference>
<dbReference type="GO" id="GO:0005524">
    <property type="term" value="F:ATP binding"/>
    <property type="evidence" value="ECO:0007669"/>
    <property type="project" value="InterPro"/>
</dbReference>
<dbReference type="SMART" id="SM00220">
    <property type="entry name" value="S_TKc"/>
    <property type="match status" value="1"/>
</dbReference>
<keyword evidence="3" id="KW-1185">Reference proteome</keyword>
<accession>A0A8H5B407</accession>
<dbReference type="AlphaFoldDB" id="A0A8H5B407"/>
<dbReference type="OrthoDB" id="2985259at2759"/>
<dbReference type="SUPFAM" id="SSF56112">
    <property type="entry name" value="Protein kinase-like (PK-like)"/>
    <property type="match status" value="1"/>
</dbReference>
<dbReference type="PROSITE" id="PS50011">
    <property type="entry name" value="PROTEIN_KINASE_DOM"/>
    <property type="match status" value="1"/>
</dbReference>
<sequence length="392" mass="45198">MITITQWLLSVLRCLGPYLSVRKQWSRLKSIKSSGKLQPEEFKLGPHKLLPLDIASWKSSIRSDTIRSVEIWDGLRPFFKNHGFSLWSSSKTDLFAVQRIDHMPSPNGYFYHNRHSLASYFLKPEWGPAHGAHHAARSGQGDDYIISVMAVGENDEKALNHLRIIRRLSATYPDILLSNNHILPLVQEIFYGDTVFGVFPMLKGISLYHCLLPNMPRRSVEDAVFLLLQALEAICYIHGKRIAHRDLFFENFLVEWIPESLVHPVATRPRVYLIDFETAVQFEDDVTPEAMVLDSNNLPFPEETYKREPAPELYLEDDYCPFKLDVWQFGHGLIECFTSTTIPEIDNLWPTLVVENPIERPTAAEVLQTLRSFINSTPPQRLHIPFDFVMIR</sequence>
<dbReference type="EMBL" id="JAACJJ010000042">
    <property type="protein sequence ID" value="KAF5316324.1"/>
    <property type="molecule type" value="Genomic_DNA"/>
</dbReference>
<dbReference type="GO" id="GO:0004674">
    <property type="term" value="F:protein serine/threonine kinase activity"/>
    <property type="evidence" value="ECO:0007669"/>
    <property type="project" value="TreeGrafter"/>
</dbReference>
<dbReference type="Gene3D" id="1.10.510.10">
    <property type="entry name" value="Transferase(Phosphotransferase) domain 1"/>
    <property type="match status" value="1"/>
</dbReference>
<organism evidence="2 3">
    <name type="scientific">Psilocybe cf. subviscida</name>
    <dbReference type="NCBI Taxonomy" id="2480587"/>
    <lineage>
        <taxon>Eukaryota</taxon>
        <taxon>Fungi</taxon>
        <taxon>Dikarya</taxon>
        <taxon>Basidiomycota</taxon>
        <taxon>Agaricomycotina</taxon>
        <taxon>Agaricomycetes</taxon>
        <taxon>Agaricomycetidae</taxon>
        <taxon>Agaricales</taxon>
        <taxon>Agaricineae</taxon>
        <taxon>Strophariaceae</taxon>
        <taxon>Psilocybe</taxon>
    </lineage>
</organism>
<dbReference type="GO" id="GO:0044773">
    <property type="term" value="P:mitotic DNA damage checkpoint signaling"/>
    <property type="evidence" value="ECO:0007669"/>
    <property type="project" value="TreeGrafter"/>
</dbReference>
<comment type="caution">
    <text evidence="2">The sequence shown here is derived from an EMBL/GenBank/DDBJ whole genome shotgun (WGS) entry which is preliminary data.</text>
</comment>
<reference evidence="2 3" key="1">
    <citation type="journal article" date="2020" name="ISME J.">
        <title>Uncovering the hidden diversity of litter-decomposition mechanisms in mushroom-forming fungi.</title>
        <authorList>
            <person name="Floudas D."/>
            <person name="Bentzer J."/>
            <person name="Ahren D."/>
            <person name="Johansson T."/>
            <person name="Persson P."/>
            <person name="Tunlid A."/>
        </authorList>
    </citation>
    <scope>NUCLEOTIDE SEQUENCE [LARGE SCALE GENOMIC DNA]</scope>
    <source>
        <strain evidence="2 3">CBS 101986</strain>
    </source>
</reference>
<evidence type="ECO:0000313" key="3">
    <source>
        <dbReference type="Proteomes" id="UP000567179"/>
    </source>
</evidence>
<feature type="domain" description="Protein kinase" evidence="1">
    <location>
        <begin position="115"/>
        <end position="392"/>
    </location>
</feature>